<keyword evidence="5" id="KW-0378">Hydrolase</keyword>
<dbReference type="PANTHER" id="PTHR43690:SF17">
    <property type="entry name" value="PROTEIN YHJJ"/>
    <property type="match status" value="1"/>
</dbReference>
<evidence type="ECO:0000256" key="8">
    <source>
        <dbReference type="RuleBase" id="RU004447"/>
    </source>
</evidence>
<dbReference type="EMBL" id="WTYZ01000001">
    <property type="protein sequence ID" value="MXO83115.1"/>
    <property type="molecule type" value="Genomic_DNA"/>
</dbReference>
<dbReference type="OrthoDB" id="9811314at2"/>
<keyword evidence="3" id="KW-0645">Protease</keyword>
<protein>
    <submittedName>
        <fullName evidence="12">Insulinase family protein</fullName>
    </submittedName>
</protein>
<evidence type="ECO:0000256" key="5">
    <source>
        <dbReference type="ARBA" id="ARBA00022801"/>
    </source>
</evidence>
<evidence type="ECO:0000256" key="2">
    <source>
        <dbReference type="ARBA" id="ARBA00007261"/>
    </source>
</evidence>
<evidence type="ECO:0000313" key="13">
    <source>
        <dbReference type="Proteomes" id="UP000460290"/>
    </source>
</evidence>
<feature type="domain" description="Peptidase M16 C-terminal" evidence="11">
    <location>
        <begin position="722"/>
        <end position="902"/>
    </location>
</feature>
<dbReference type="AlphaFoldDB" id="A0A844Z5B6"/>
<evidence type="ECO:0000256" key="1">
    <source>
        <dbReference type="ARBA" id="ARBA00001947"/>
    </source>
</evidence>
<dbReference type="GO" id="GO:0004222">
    <property type="term" value="F:metalloendopeptidase activity"/>
    <property type="evidence" value="ECO:0007669"/>
    <property type="project" value="InterPro"/>
</dbReference>
<reference evidence="12 13" key="1">
    <citation type="submission" date="2019-12" db="EMBL/GenBank/DDBJ databases">
        <title>Genomic-based taxomic classification of the family Erythrobacteraceae.</title>
        <authorList>
            <person name="Xu L."/>
        </authorList>
    </citation>
    <scope>NUCLEOTIDE SEQUENCE [LARGE SCALE GENOMIC DNA]</scope>
    <source>
        <strain evidence="12 13">KCTC 42006</strain>
    </source>
</reference>
<feature type="domain" description="Peptidase M16 C-terminal" evidence="11">
    <location>
        <begin position="250"/>
        <end position="427"/>
    </location>
</feature>
<dbReference type="Pfam" id="PF00675">
    <property type="entry name" value="Peptidase_M16"/>
    <property type="match status" value="1"/>
</dbReference>
<feature type="signal peptide" evidence="9">
    <location>
        <begin position="1"/>
        <end position="20"/>
    </location>
</feature>
<dbReference type="InterPro" id="IPR001431">
    <property type="entry name" value="Pept_M16_Zn_BS"/>
</dbReference>
<dbReference type="Gene3D" id="3.30.830.10">
    <property type="entry name" value="Metalloenzyme, LuxS/M16 peptidase-like"/>
    <property type="match status" value="4"/>
</dbReference>
<proteinExistence type="inferred from homology"/>
<dbReference type="InterPro" id="IPR011249">
    <property type="entry name" value="Metalloenz_LuxS/M16"/>
</dbReference>
<evidence type="ECO:0000313" key="12">
    <source>
        <dbReference type="EMBL" id="MXO83115.1"/>
    </source>
</evidence>
<dbReference type="Proteomes" id="UP000460290">
    <property type="component" value="Unassembled WGS sequence"/>
</dbReference>
<dbReference type="InterPro" id="IPR011765">
    <property type="entry name" value="Pept_M16_N"/>
</dbReference>
<dbReference type="PROSITE" id="PS00143">
    <property type="entry name" value="INSULINASE"/>
    <property type="match status" value="1"/>
</dbReference>
<dbReference type="InterPro" id="IPR007863">
    <property type="entry name" value="Peptidase_M16_C"/>
</dbReference>
<comment type="similarity">
    <text evidence="2 8">Belongs to the peptidase M16 family.</text>
</comment>
<dbReference type="RefSeq" id="WP_160613498.1">
    <property type="nucleotide sequence ID" value="NZ_JAUFQM010000001.1"/>
</dbReference>
<evidence type="ECO:0000256" key="6">
    <source>
        <dbReference type="ARBA" id="ARBA00022833"/>
    </source>
</evidence>
<sequence length="978" mass="108129">MISRFSARAALSLLLTSAIAAPLGAQDMAAPKQADDVQEKAAADPVKLIFAEAKSDWDPTVWDLEDSEFVPEDGWQFGKLENGMRYIIRRNDRPENTALVRMEVDTGSINEREEERGFAHYVEHMAFNGSTNVPEGEMVKLLERKGLAFGADTNASTGFERTQYKLNLPKADPDLLDTALMLMRETASELTIAEEAVERERGVILSERRVRNNYSLKNVVDSLEFGFPGSHLSQRLPIGTLETLEAADAKGLRAFWEREYVPANTVLVVVGDFEPSMVEGKIRERFEDWKAVPIPEQIGPGPVDTTRTGETDIYLDPALTESISIFRHVPFVDEPDTLENRQKAMLLRVGRGALSRRFQRLNRSEDPPFRSVSFGANEFFDEAETIQLSVSTEEGGWKRGLDTAIDEFRRALQFGFSEAEVAEQVTNMRTGYEDSAANAGTRSNGLFVNSAFAMARGDRVVSGPSATLERFNAFADKITPEAVLKLMRAEYNELGDPLIRFSGKTAPEGGAAALRSAVEAAYARELAAPEFKDSVEFAYTEFGTPGAVVSDTTSDDLGIRTLRFANGVMLNLKQTDLQDNAVNISLYLDGGRMLRTRDDPLAVELAGLLSSGGLGKHSTDELQSILAGRSVSGSFGLGSDTFVSRARTTPRDFELQMQLLAAFVTDPGYRTEGLGPWKKSLDDFFARLGKTPGSAYSEGSRAILSDSDPRFTRQPVESYRALDYDKLSETISDRLATGAIEIAIVGDIDEQEAVNLVSKTFGALPTREDAFRPYDDKRRMRPFTSQRGLYTITHGGEADQAMIRLIWPTTDDSDWELTSQLSLLARVARLKLTEKLREELGQTYSPSVSSSQSDTYVAYGTFSMGASVDVTQLDATKAALMEVIEDLIANTPDEDLMQRARQPVLEALENRLKSNSGWMSLVDRAQSDPDDIKRFQTAKERYSSMTGDQLQALAAQYLQPDDAIEFRVVPQEPAPNSE</sequence>
<dbReference type="GO" id="GO:0046872">
    <property type="term" value="F:metal ion binding"/>
    <property type="evidence" value="ECO:0007669"/>
    <property type="project" value="UniProtKB-KW"/>
</dbReference>
<keyword evidence="9" id="KW-0732">Signal</keyword>
<organism evidence="12 13">
    <name type="scientific">Pontixanthobacter aestiaquae</name>
    <dbReference type="NCBI Taxonomy" id="1509367"/>
    <lineage>
        <taxon>Bacteria</taxon>
        <taxon>Pseudomonadati</taxon>
        <taxon>Pseudomonadota</taxon>
        <taxon>Alphaproteobacteria</taxon>
        <taxon>Sphingomonadales</taxon>
        <taxon>Erythrobacteraceae</taxon>
        <taxon>Pontixanthobacter</taxon>
    </lineage>
</organism>
<evidence type="ECO:0000256" key="7">
    <source>
        <dbReference type="ARBA" id="ARBA00023049"/>
    </source>
</evidence>
<comment type="caution">
    <text evidence="12">The sequence shown here is derived from an EMBL/GenBank/DDBJ whole genome shotgun (WGS) entry which is preliminary data.</text>
</comment>
<comment type="cofactor">
    <cofactor evidence="1">
        <name>Zn(2+)</name>
        <dbReference type="ChEBI" id="CHEBI:29105"/>
    </cofactor>
</comment>
<evidence type="ECO:0000259" key="11">
    <source>
        <dbReference type="Pfam" id="PF05193"/>
    </source>
</evidence>
<keyword evidence="4" id="KW-0479">Metal-binding</keyword>
<gene>
    <name evidence="12" type="ORF">GRI35_07010</name>
</gene>
<keyword evidence="6" id="KW-0862">Zinc</keyword>
<evidence type="ECO:0000256" key="4">
    <source>
        <dbReference type="ARBA" id="ARBA00022723"/>
    </source>
</evidence>
<keyword evidence="7" id="KW-0482">Metalloprotease</keyword>
<evidence type="ECO:0000256" key="9">
    <source>
        <dbReference type="SAM" id="SignalP"/>
    </source>
</evidence>
<feature type="domain" description="Peptidase M16 N-terminal" evidence="10">
    <location>
        <begin position="87"/>
        <end position="215"/>
    </location>
</feature>
<dbReference type="InterPro" id="IPR050626">
    <property type="entry name" value="Peptidase_M16"/>
</dbReference>
<dbReference type="Pfam" id="PF05193">
    <property type="entry name" value="Peptidase_M16_C"/>
    <property type="match status" value="2"/>
</dbReference>
<evidence type="ECO:0000256" key="3">
    <source>
        <dbReference type="ARBA" id="ARBA00022670"/>
    </source>
</evidence>
<feature type="chain" id="PRO_5032295147" evidence="9">
    <location>
        <begin position="21"/>
        <end position="978"/>
    </location>
</feature>
<accession>A0A844Z5B6</accession>
<keyword evidence="13" id="KW-1185">Reference proteome</keyword>
<dbReference type="GO" id="GO:0006508">
    <property type="term" value="P:proteolysis"/>
    <property type="evidence" value="ECO:0007669"/>
    <property type="project" value="UniProtKB-KW"/>
</dbReference>
<evidence type="ECO:0000259" key="10">
    <source>
        <dbReference type="Pfam" id="PF00675"/>
    </source>
</evidence>
<dbReference type="PANTHER" id="PTHR43690">
    <property type="entry name" value="NARDILYSIN"/>
    <property type="match status" value="1"/>
</dbReference>
<name>A0A844Z5B6_9SPHN</name>
<dbReference type="SUPFAM" id="SSF63411">
    <property type="entry name" value="LuxS/MPP-like metallohydrolase"/>
    <property type="match status" value="4"/>
</dbReference>